<comment type="caution">
    <text evidence="3">The sequence shown here is derived from an EMBL/GenBank/DDBJ whole genome shotgun (WGS) entry which is preliminary data.</text>
</comment>
<feature type="compositionally biased region" description="Low complexity" evidence="1">
    <location>
        <begin position="85"/>
        <end position="96"/>
    </location>
</feature>
<feature type="non-terminal residue" evidence="3">
    <location>
        <position position="1"/>
    </location>
</feature>
<evidence type="ECO:0000256" key="1">
    <source>
        <dbReference type="SAM" id="MobiDB-lite"/>
    </source>
</evidence>
<dbReference type="Proteomes" id="UP001295794">
    <property type="component" value="Unassembled WGS sequence"/>
</dbReference>
<reference evidence="3" key="1">
    <citation type="submission" date="2023-11" db="EMBL/GenBank/DDBJ databases">
        <authorList>
            <person name="De Vega J J."/>
            <person name="De Vega J J."/>
        </authorList>
    </citation>
    <scope>NUCLEOTIDE SEQUENCE</scope>
</reference>
<keyword evidence="4" id="KW-1185">Reference proteome</keyword>
<feature type="compositionally biased region" description="Polar residues" evidence="1">
    <location>
        <begin position="56"/>
        <end position="69"/>
    </location>
</feature>
<feature type="signal peptide" evidence="2">
    <location>
        <begin position="1"/>
        <end position="18"/>
    </location>
</feature>
<keyword evidence="2" id="KW-0732">Signal</keyword>
<gene>
    <name evidence="3" type="ORF">MYCIT1_LOCUS5979</name>
</gene>
<dbReference type="EMBL" id="CAVNYO010000082">
    <property type="protein sequence ID" value="CAK5265199.1"/>
    <property type="molecule type" value="Genomic_DNA"/>
</dbReference>
<evidence type="ECO:0000313" key="3">
    <source>
        <dbReference type="EMBL" id="CAK5265199.1"/>
    </source>
</evidence>
<feature type="non-terminal residue" evidence="3">
    <location>
        <position position="141"/>
    </location>
</feature>
<dbReference type="AlphaFoldDB" id="A0AAD2GW89"/>
<proteinExistence type="predicted"/>
<evidence type="ECO:0008006" key="5">
    <source>
        <dbReference type="Google" id="ProtNLM"/>
    </source>
</evidence>
<organism evidence="3 4">
    <name type="scientific">Mycena citricolor</name>
    <dbReference type="NCBI Taxonomy" id="2018698"/>
    <lineage>
        <taxon>Eukaryota</taxon>
        <taxon>Fungi</taxon>
        <taxon>Dikarya</taxon>
        <taxon>Basidiomycota</taxon>
        <taxon>Agaricomycotina</taxon>
        <taxon>Agaricomycetes</taxon>
        <taxon>Agaricomycetidae</taxon>
        <taxon>Agaricales</taxon>
        <taxon>Marasmiineae</taxon>
        <taxon>Mycenaceae</taxon>
        <taxon>Mycena</taxon>
    </lineage>
</organism>
<feature type="chain" id="PRO_5042265374" description="Pheromone receptor" evidence="2">
    <location>
        <begin position="19"/>
        <end position="141"/>
    </location>
</feature>
<evidence type="ECO:0000313" key="4">
    <source>
        <dbReference type="Proteomes" id="UP001295794"/>
    </source>
</evidence>
<protein>
    <recommendedName>
        <fullName evidence="5">Pheromone receptor</fullName>
    </recommendedName>
</protein>
<name>A0AAD2GW89_9AGAR</name>
<feature type="region of interest" description="Disordered" evidence="1">
    <location>
        <begin position="56"/>
        <end position="126"/>
    </location>
</feature>
<accession>A0AAD2GW89</accession>
<sequence>SALPATFCTVVFLATSQASPSWFIGTPERATAIVTIEILPNLYAFSAMWTLNSQEEMRTGTSQNRNSGVSDVHEKLNRRSAGAATTTTETTTTTRTSFAPQAARTGSSSSDDSCRPDSVADIQFGAPGAGTAAYAAPIMDE</sequence>
<evidence type="ECO:0000256" key="2">
    <source>
        <dbReference type="SAM" id="SignalP"/>
    </source>
</evidence>